<protein>
    <submittedName>
        <fullName evidence="2">Uncharacterized protein</fullName>
    </submittedName>
</protein>
<dbReference type="Proteomes" id="UP000886523">
    <property type="component" value="Unassembled WGS sequence"/>
</dbReference>
<sequence length="1027" mass="108922">MMPVQIPPSPSDDFLVNLRGDPFASCPSSPVPTFSSLPPTNSHTFPSHLINTPVTFAVPPKQSPALASSPVVPSVLPPPSSFSDSRGASARKERSHVSLINLAKLSKHRRTPRSSSTLPVVTTRVTSESPATGTETKQGDPVNHHFPEPSTFAGSPLVTATESGNGGRIRRVFSDPVVGFNLPDLGGARGTRSAKTSFSSTKSRRGRNKARGNLRDAAEHAEDVAFLACLVQNALDSPDFLPTGGGDVSTSTGAADTLDIRPVAPPQKIHVEMGVKPGHEIGIGLPIRSWPITVVEKELQEIKTSSHHRSTSTKPMRGSSVRSHNHGTPHPDSPFRSRLSISGMPSPLSTPSSPYSSPPRASSTRKSGDYPIPALQLPPSSNGSANISPSRRRPPPLVFNLGQMSTNSLASGSGARNGLEMHGAVPNGEEEDAEDPPGSTVFPDENMKVSSPNLADVSDLASLRSRSIFSSISTLGSSSPSPMVMGAANGHSEENGEPRPSIESTNTISSVDSTDPSQRSWRRRQSGVVPLLPAAVISVEAFGPVQSDVNEEPLFMSQPPSQPSNELSGALPFPRANAAGAVDDAQSVMTSCTTLSPVHSPSSRSSKERAIPTQPPLQSPLPPLPRSGDSNSRARLTKGSGDLELRLGSVLGIPDSLLSTDLFKDLDGSQATFVNIPSSLTAGTDTQIGHHTVSSPLTSVYHLSDPYLPNVSPTIALSPSSLFASPEMESPASVYFSTFSASSPVTPSPMTPYSMFTSRSSPSMATTTGSTPLSSPDPPTPRTPHFTSAIFSGNRRSRRSSTSGSKGKNWILVEEDEGEGPGDMDEQDADAAAGYGLSHTSTGFAHHEPSNREEGPRIGIGSTPAIVMHSEPNPSLALTSMTSSPVYEGASRVLSFFSRSSRPNRLPKNNHFRSQDNLGPISPVASASGIAPGSSFTRKKRLGTANSRDLDLAFELQEFGVRSPDGEDLSFRRETDRPDPIIEGVDGGDAEEPNRRRGLDLNFITEELGLNFIDERRRNRGQWIAWR</sequence>
<keyword evidence="3" id="KW-1185">Reference proteome</keyword>
<feature type="compositionally biased region" description="Low complexity" evidence="1">
    <location>
        <begin position="472"/>
        <end position="482"/>
    </location>
</feature>
<feature type="compositionally biased region" description="Pro residues" evidence="1">
    <location>
        <begin position="613"/>
        <end position="625"/>
    </location>
</feature>
<feature type="compositionally biased region" description="Low complexity" evidence="1">
    <location>
        <begin position="63"/>
        <end position="74"/>
    </location>
</feature>
<feature type="compositionally biased region" description="Acidic residues" evidence="1">
    <location>
        <begin position="813"/>
        <end position="829"/>
    </location>
</feature>
<feature type="region of interest" description="Disordered" evidence="1">
    <location>
        <begin position="184"/>
        <end position="213"/>
    </location>
</feature>
<feature type="compositionally biased region" description="Polar residues" evidence="1">
    <location>
        <begin position="378"/>
        <end position="389"/>
    </location>
</feature>
<dbReference type="EMBL" id="MU128991">
    <property type="protein sequence ID" value="KAF9512113.1"/>
    <property type="molecule type" value="Genomic_DNA"/>
</dbReference>
<feature type="compositionally biased region" description="Basic and acidic residues" evidence="1">
    <location>
        <begin position="845"/>
        <end position="856"/>
    </location>
</feature>
<reference evidence="2" key="1">
    <citation type="journal article" date="2020" name="Nat. Commun.">
        <title>Large-scale genome sequencing of mycorrhizal fungi provides insights into the early evolution of symbiotic traits.</title>
        <authorList>
            <person name="Miyauchi S."/>
            <person name="Kiss E."/>
            <person name="Kuo A."/>
            <person name="Drula E."/>
            <person name="Kohler A."/>
            <person name="Sanchez-Garcia M."/>
            <person name="Morin E."/>
            <person name="Andreopoulos B."/>
            <person name="Barry K.W."/>
            <person name="Bonito G."/>
            <person name="Buee M."/>
            <person name="Carver A."/>
            <person name="Chen C."/>
            <person name="Cichocki N."/>
            <person name="Clum A."/>
            <person name="Culley D."/>
            <person name="Crous P.W."/>
            <person name="Fauchery L."/>
            <person name="Girlanda M."/>
            <person name="Hayes R.D."/>
            <person name="Keri Z."/>
            <person name="LaButti K."/>
            <person name="Lipzen A."/>
            <person name="Lombard V."/>
            <person name="Magnuson J."/>
            <person name="Maillard F."/>
            <person name="Murat C."/>
            <person name="Nolan M."/>
            <person name="Ohm R.A."/>
            <person name="Pangilinan J."/>
            <person name="Pereira M.F."/>
            <person name="Perotto S."/>
            <person name="Peter M."/>
            <person name="Pfister S."/>
            <person name="Riley R."/>
            <person name="Sitrit Y."/>
            <person name="Stielow J.B."/>
            <person name="Szollosi G."/>
            <person name="Zifcakova L."/>
            <person name="Stursova M."/>
            <person name="Spatafora J.W."/>
            <person name="Tedersoo L."/>
            <person name="Vaario L.M."/>
            <person name="Yamada A."/>
            <person name="Yan M."/>
            <person name="Wang P."/>
            <person name="Xu J."/>
            <person name="Bruns T."/>
            <person name="Baldrian P."/>
            <person name="Vilgalys R."/>
            <person name="Dunand C."/>
            <person name="Henrissat B."/>
            <person name="Grigoriev I.V."/>
            <person name="Hibbett D."/>
            <person name="Nagy L.G."/>
            <person name="Martin F.M."/>
        </authorList>
    </citation>
    <scope>NUCLEOTIDE SEQUENCE</scope>
    <source>
        <strain evidence="2">UP504</strain>
    </source>
</reference>
<feature type="region of interest" description="Disordered" evidence="1">
    <location>
        <begin position="244"/>
        <end position="265"/>
    </location>
</feature>
<gene>
    <name evidence="2" type="ORF">BS47DRAFT_1111857</name>
</gene>
<accession>A0A9P6AUC8</accession>
<organism evidence="2 3">
    <name type="scientific">Hydnum rufescens UP504</name>
    <dbReference type="NCBI Taxonomy" id="1448309"/>
    <lineage>
        <taxon>Eukaryota</taxon>
        <taxon>Fungi</taxon>
        <taxon>Dikarya</taxon>
        <taxon>Basidiomycota</taxon>
        <taxon>Agaricomycotina</taxon>
        <taxon>Agaricomycetes</taxon>
        <taxon>Cantharellales</taxon>
        <taxon>Hydnaceae</taxon>
        <taxon>Hydnum</taxon>
    </lineage>
</organism>
<dbReference type="AlphaFoldDB" id="A0A9P6AUC8"/>
<feature type="compositionally biased region" description="Low complexity" evidence="1">
    <location>
        <begin position="342"/>
        <end position="362"/>
    </location>
</feature>
<feature type="region of interest" description="Disordered" evidence="1">
    <location>
        <begin position="301"/>
        <end position="450"/>
    </location>
</feature>
<proteinExistence type="predicted"/>
<feature type="compositionally biased region" description="Basic residues" evidence="1">
    <location>
        <begin position="202"/>
        <end position="212"/>
    </location>
</feature>
<evidence type="ECO:0000256" key="1">
    <source>
        <dbReference type="SAM" id="MobiDB-lite"/>
    </source>
</evidence>
<feature type="region of interest" description="Disordered" evidence="1">
    <location>
        <begin position="551"/>
        <end position="572"/>
    </location>
</feature>
<name>A0A9P6AUC8_9AGAM</name>
<feature type="region of interest" description="Disordered" evidence="1">
    <location>
        <begin position="756"/>
        <end position="880"/>
    </location>
</feature>
<feature type="region of interest" description="Disordered" evidence="1">
    <location>
        <begin position="592"/>
        <end position="639"/>
    </location>
</feature>
<feature type="region of interest" description="Disordered" evidence="1">
    <location>
        <begin position="965"/>
        <end position="995"/>
    </location>
</feature>
<feature type="compositionally biased region" description="Polar residues" evidence="1">
    <location>
        <begin position="402"/>
        <end position="411"/>
    </location>
</feature>
<feature type="compositionally biased region" description="Polar residues" evidence="1">
    <location>
        <begin position="756"/>
        <end position="765"/>
    </location>
</feature>
<evidence type="ECO:0000313" key="3">
    <source>
        <dbReference type="Proteomes" id="UP000886523"/>
    </source>
</evidence>
<feature type="region of interest" description="Disordered" evidence="1">
    <location>
        <begin position="900"/>
        <end position="937"/>
    </location>
</feature>
<evidence type="ECO:0000313" key="2">
    <source>
        <dbReference type="EMBL" id="KAF9512113.1"/>
    </source>
</evidence>
<feature type="region of interest" description="Disordered" evidence="1">
    <location>
        <begin position="472"/>
        <end position="524"/>
    </location>
</feature>
<feature type="compositionally biased region" description="Polar residues" evidence="1">
    <location>
        <begin position="113"/>
        <end position="136"/>
    </location>
</feature>
<feature type="compositionally biased region" description="Low complexity" evidence="1">
    <location>
        <begin position="800"/>
        <end position="809"/>
    </location>
</feature>
<feature type="compositionally biased region" description="Polar residues" evidence="1">
    <location>
        <begin position="502"/>
        <end position="519"/>
    </location>
</feature>
<feature type="region of interest" description="Disordered" evidence="1">
    <location>
        <begin position="61"/>
        <end position="168"/>
    </location>
</feature>
<comment type="caution">
    <text evidence="2">The sequence shown here is derived from an EMBL/GenBank/DDBJ whole genome shotgun (WGS) entry which is preliminary data.</text>
</comment>
<feature type="compositionally biased region" description="Basic and acidic residues" evidence="1">
    <location>
        <begin position="969"/>
        <end position="980"/>
    </location>
</feature>